<keyword evidence="5" id="KW-1185">Reference proteome</keyword>
<comment type="similarity">
    <text evidence="3">Belongs to the CTU2/NCS2 family.</text>
</comment>
<protein>
    <recommendedName>
        <fullName evidence="3">Cytoplasmic tRNA 2-thiolation protein 2</fullName>
    </recommendedName>
</protein>
<evidence type="ECO:0000313" key="4">
    <source>
        <dbReference type="EMBL" id="KAF7728476.1"/>
    </source>
</evidence>
<dbReference type="AlphaFoldDB" id="A0A8H7BR37"/>
<dbReference type="GO" id="GO:0002143">
    <property type="term" value="P:tRNA wobble position uridine thiolation"/>
    <property type="evidence" value="ECO:0007669"/>
    <property type="project" value="TreeGrafter"/>
</dbReference>
<keyword evidence="1 3" id="KW-0963">Cytoplasm</keyword>
<dbReference type="Pfam" id="PF10288">
    <property type="entry name" value="CTU2"/>
    <property type="match status" value="1"/>
</dbReference>
<keyword evidence="2 3" id="KW-0819">tRNA processing</keyword>
<comment type="caution">
    <text evidence="4">The sequence shown here is derived from an EMBL/GenBank/DDBJ whole genome shotgun (WGS) entry which is preliminary data.</text>
</comment>
<dbReference type="UniPathway" id="UPA00988"/>
<comment type="function">
    <text evidence="3">Plays a central role in 2-thiolation of mcm(5)S(2)U at tRNA wobble positions of tRNA(Lys), tRNA(Glu) and tRNA(Gln). May act by forming a heterodimer with NCS6 that ligates sulfur from thiocarboxylated URM1 onto the uridine of tRNAs at wobble position. Prior mcm(5) tRNA modification by the elongator complex is required for 2-thiolation. May also be involved in protein urmylation.</text>
</comment>
<dbReference type="InterPro" id="IPR019407">
    <property type="entry name" value="CTU2"/>
</dbReference>
<dbReference type="EMBL" id="JABAYA010000036">
    <property type="protein sequence ID" value="KAF7728476.1"/>
    <property type="molecule type" value="Genomic_DNA"/>
</dbReference>
<proteinExistence type="inferred from homology"/>
<dbReference type="Gene3D" id="3.40.50.620">
    <property type="entry name" value="HUPs"/>
    <property type="match status" value="1"/>
</dbReference>
<evidence type="ECO:0000256" key="2">
    <source>
        <dbReference type="ARBA" id="ARBA00022694"/>
    </source>
</evidence>
<reference evidence="4" key="1">
    <citation type="submission" date="2020-01" db="EMBL/GenBank/DDBJ databases">
        <title>Genome Sequencing of Three Apophysomyces-Like Fungal Strains Confirms a Novel Fungal Genus in the Mucoromycota with divergent Burkholderia-like Endosymbiotic Bacteria.</title>
        <authorList>
            <person name="Stajich J.E."/>
            <person name="Macias A.M."/>
            <person name="Carter-House D."/>
            <person name="Lovett B."/>
            <person name="Kasson L.R."/>
            <person name="Berry K."/>
            <person name="Grigoriev I."/>
            <person name="Chang Y."/>
            <person name="Spatafora J."/>
            <person name="Kasson M.T."/>
        </authorList>
    </citation>
    <scope>NUCLEOTIDE SEQUENCE</scope>
    <source>
        <strain evidence="4">NRRL A-21654</strain>
    </source>
</reference>
<dbReference type="InterPro" id="IPR014729">
    <property type="entry name" value="Rossmann-like_a/b/a_fold"/>
</dbReference>
<dbReference type="HAMAP" id="MF_03054">
    <property type="entry name" value="CTU2"/>
    <property type="match status" value="1"/>
</dbReference>
<dbReference type="GO" id="GO:0032447">
    <property type="term" value="P:protein urmylation"/>
    <property type="evidence" value="ECO:0007669"/>
    <property type="project" value="UniProtKB-UniRule"/>
</dbReference>
<sequence length="459" mass="51912">MNSNRRSCCKCKTAPATVLIRHAYYCQKCFLFTFVGKFRSILTKPQSLARNKGKILLACSGGPASIAMLNLTTEFMRIGPGEKQSRKPTSEVVVCHIDESALFEDQRESAEKLLKVMQEKYSHFPFICHRMEDVFSTEFTEESQFDNAFETISGSSNQDYACSLLVEAEYFVKTRESNLTDKTDQLKSLFNNISKNTAKEDLYWHIKMAMLVSVARRESCTYIYLADSATRQAIKMISMTAKGRGYSTPMDVGVANNTCFKDIVIIRPMKDMLSKEIGLYNRFCQLDQYVIAPTDWTTKMQAKSSIDRLTEGLERDFPSTVSTISRTASKLTAPNDMDVTKKCAICLMPRQSGIIEWRKRITVTDVGESSDSRSCANQEQCCGGGSCGSEGALVNLNQYLCYSCQVNLNEYKQPAVEALPPYTVQRVKNEDREERLRSQIQEFLLDDNDDECNDTNRAV</sequence>
<accession>A0A8H7BR37</accession>
<dbReference type="PANTHER" id="PTHR20882:SF14">
    <property type="entry name" value="CYTOPLASMIC TRNA 2-THIOLATION PROTEIN 2"/>
    <property type="match status" value="1"/>
</dbReference>
<organism evidence="4 5">
    <name type="scientific">Apophysomyces ossiformis</name>
    <dbReference type="NCBI Taxonomy" id="679940"/>
    <lineage>
        <taxon>Eukaryota</taxon>
        <taxon>Fungi</taxon>
        <taxon>Fungi incertae sedis</taxon>
        <taxon>Mucoromycota</taxon>
        <taxon>Mucoromycotina</taxon>
        <taxon>Mucoromycetes</taxon>
        <taxon>Mucorales</taxon>
        <taxon>Mucorineae</taxon>
        <taxon>Mucoraceae</taxon>
        <taxon>Apophysomyces</taxon>
    </lineage>
</organism>
<evidence type="ECO:0000256" key="3">
    <source>
        <dbReference type="HAMAP-Rule" id="MF_03054"/>
    </source>
</evidence>
<gene>
    <name evidence="3 4" type="primary">CTU2</name>
    <name evidence="3" type="synonym">NCS2</name>
    <name evidence="4" type="ORF">EC973_006029</name>
</gene>
<dbReference type="GO" id="GO:0000049">
    <property type="term" value="F:tRNA binding"/>
    <property type="evidence" value="ECO:0007669"/>
    <property type="project" value="InterPro"/>
</dbReference>
<comment type="pathway">
    <text evidence="3">tRNA modification; 5-methoxycarbonylmethyl-2-thiouridine-tRNA biosynthesis.</text>
</comment>
<dbReference type="GO" id="GO:0005829">
    <property type="term" value="C:cytosol"/>
    <property type="evidence" value="ECO:0007669"/>
    <property type="project" value="TreeGrafter"/>
</dbReference>
<evidence type="ECO:0000313" key="5">
    <source>
        <dbReference type="Proteomes" id="UP000605846"/>
    </source>
</evidence>
<comment type="subcellular location">
    <subcellularLocation>
        <location evidence="3">Cytoplasm</location>
    </subcellularLocation>
</comment>
<dbReference type="GO" id="GO:0016779">
    <property type="term" value="F:nucleotidyltransferase activity"/>
    <property type="evidence" value="ECO:0007669"/>
    <property type="project" value="UniProtKB-UniRule"/>
</dbReference>
<dbReference type="Proteomes" id="UP000605846">
    <property type="component" value="Unassembled WGS sequence"/>
</dbReference>
<evidence type="ECO:0000256" key="1">
    <source>
        <dbReference type="ARBA" id="ARBA00022490"/>
    </source>
</evidence>
<dbReference type="OrthoDB" id="25129at2759"/>
<dbReference type="GO" id="GO:0016783">
    <property type="term" value="F:sulfurtransferase activity"/>
    <property type="evidence" value="ECO:0007669"/>
    <property type="project" value="TreeGrafter"/>
</dbReference>
<name>A0A8H7BR37_9FUNG</name>
<dbReference type="PANTHER" id="PTHR20882">
    <property type="entry name" value="CYTOPLASMIC TRNA 2-THIOLATION PROTEIN 2"/>
    <property type="match status" value="1"/>
</dbReference>
<dbReference type="SUPFAM" id="SSF52402">
    <property type="entry name" value="Adenine nucleotide alpha hydrolases-like"/>
    <property type="match status" value="1"/>
</dbReference>